<dbReference type="Proteomes" id="UP000008798">
    <property type="component" value="Chromosome"/>
</dbReference>
<dbReference type="AlphaFoldDB" id="D4J5M2"/>
<protein>
    <submittedName>
        <fullName evidence="1">Uncharacterized protein</fullName>
    </submittedName>
</protein>
<proteinExistence type="predicted"/>
<dbReference type="KEGG" id="cct:CC1_07680"/>
<organism evidence="1 2">
    <name type="scientific">Coprococcus catus GD/7</name>
    <dbReference type="NCBI Taxonomy" id="717962"/>
    <lineage>
        <taxon>Bacteria</taxon>
        <taxon>Bacillati</taxon>
        <taxon>Bacillota</taxon>
        <taxon>Clostridia</taxon>
        <taxon>Lachnospirales</taxon>
        <taxon>Lachnospiraceae</taxon>
        <taxon>Coprococcus</taxon>
    </lineage>
</organism>
<evidence type="ECO:0000313" key="2">
    <source>
        <dbReference type="Proteomes" id="UP000008798"/>
    </source>
</evidence>
<dbReference type="HOGENOM" id="CLU_3116768_0_0_9"/>
<dbReference type="STRING" id="717962.CC1_07680"/>
<name>D4J5M2_9FIRM</name>
<reference evidence="1 2" key="1">
    <citation type="submission" date="2010-03" db="EMBL/GenBank/DDBJ databases">
        <title>The genome sequence of Coprococcus catus GD/7.</title>
        <authorList>
            <consortium name="metaHIT consortium -- http://www.metahit.eu/"/>
            <person name="Pajon A."/>
            <person name="Turner K."/>
            <person name="Parkhill J."/>
            <person name="Duncan S."/>
            <person name="Flint H."/>
        </authorList>
    </citation>
    <scope>NUCLEOTIDE SEQUENCE [LARGE SCALE GENOMIC DNA]</scope>
    <source>
        <strain evidence="1 2">GD/7</strain>
    </source>
</reference>
<reference evidence="1 2" key="2">
    <citation type="submission" date="2010-03" db="EMBL/GenBank/DDBJ databases">
        <authorList>
            <person name="Pajon A."/>
        </authorList>
    </citation>
    <scope>NUCLEOTIDE SEQUENCE [LARGE SCALE GENOMIC DNA]</scope>
    <source>
        <strain evidence="1 2">GD/7</strain>
    </source>
</reference>
<accession>D4J5M2</accession>
<evidence type="ECO:0000313" key="1">
    <source>
        <dbReference type="EMBL" id="CBK79643.1"/>
    </source>
</evidence>
<dbReference type="EMBL" id="FP929038">
    <property type="protein sequence ID" value="CBK79643.1"/>
    <property type="molecule type" value="Genomic_DNA"/>
</dbReference>
<gene>
    <name evidence="1" type="ORF">CC1_07680</name>
</gene>
<sequence length="50" mass="6035">MLWKSRYTGHFQIVCKTRKSAEPAINRPMIIHYIRPAECTENQWNVVCKW</sequence>